<dbReference type="InterPro" id="IPR051477">
    <property type="entry name" value="Expansin_CellWall"/>
</dbReference>
<dbReference type="InterPro" id="IPR001919">
    <property type="entry name" value="CBD2"/>
</dbReference>
<evidence type="ECO:0000259" key="3">
    <source>
        <dbReference type="PROSITE" id="PS51173"/>
    </source>
</evidence>
<dbReference type="InterPro" id="IPR036749">
    <property type="entry name" value="Expansin_CBD_sf"/>
</dbReference>
<evidence type="ECO:0000313" key="5">
    <source>
        <dbReference type="Proteomes" id="UP000215199"/>
    </source>
</evidence>
<dbReference type="SMART" id="SM00637">
    <property type="entry name" value="CBD_II"/>
    <property type="match status" value="1"/>
</dbReference>
<dbReference type="Pfam" id="PF00553">
    <property type="entry name" value="CBM_2"/>
    <property type="match status" value="1"/>
</dbReference>
<dbReference type="GO" id="GO:0005975">
    <property type="term" value="P:carbohydrate metabolic process"/>
    <property type="evidence" value="ECO:0007669"/>
    <property type="project" value="InterPro"/>
</dbReference>
<keyword evidence="1" id="KW-0732">Signal</keyword>
<dbReference type="InterPro" id="IPR008965">
    <property type="entry name" value="CBM2/CBM3_carb-bd_dom_sf"/>
</dbReference>
<dbReference type="EMBL" id="NMUL01000033">
    <property type="protein sequence ID" value="OXM63500.1"/>
    <property type="molecule type" value="Genomic_DNA"/>
</dbReference>
<dbReference type="Proteomes" id="UP000215199">
    <property type="component" value="Unassembled WGS sequence"/>
</dbReference>
<dbReference type="Gene3D" id="2.40.40.10">
    <property type="entry name" value="RlpA-like domain"/>
    <property type="match status" value="1"/>
</dbReference>
<reference evidence="5" key="1">
    <citation type="submission" date="2017-07" db="EMBL/GenBank/DDBJ databases">
        <title>Comparative genome mining reveals phylogenetic distribution patterns of secondary metabolites in Amycolatopsis.</title>
        <authorList>
            <person name="Adamek M."/>
            <person name="Alanjary M."/>
            <person name="Sales-Ortells H."/>
            <person name="Goodfellow M."/>
            <person name="Bull A.T."/>
            <person name="Kalinowski J."/>
            <person name="Ziemert N."/>
        </authorList>
    </citation>
    <scope>NUCLEOTIDE SEQUENCE [LARGE SCALE GENOMIC DNA]</scope>
    <source>
        <strain evidence="5">H5</strain>
    </source>
</reference>
<dbReference type="SUPFAM" id="SSF50685">
    <property type="entry name" value="Barwin-like endoglucanases"/>
    <property type="match status" value="1"/>
</dbReference>
<protein>
    <submittedName>
        <fullName evidence="4">Cellulose-binding protein</fullName>
    </submittedName>
</protein>
<dbReference type="GO" id="GO:0030247">
    <property type="term" value="F:polysaccharide binding"/>
    <property type="evidence" value="ECO:0007669"/>
    <property type="project" value="UniProtKB-UniRule"/>
</dbReference>
<dbReference type="PROSITE" id="PS51173">
    <property type="entry name" value="CBM2"/>
    <property type="match status" value="1"/>
</dbReference>
<dbReference type="RefSeq" id="WP_093951008.1">
    <property type="nucleotide sequence ID" value="NZ_NMUL01000033.1"/>
</dbReference>
<dbReference type="InterPro" id="IPR012291">
    <property type="entry name" value="CBM2_carb-bd_dom_sf"/>
</dbReference>
<name>A0A229SXK7_9PSEU</name>
<sequence>MGSASRRIAGRPAVLAAVAALVLGVSLLWPWSSGAAPSSPVTGNATHFDALGAPYGGCGLPQEVLDAPDFVALNVYNTPGDYSFYPRPLPPSQAAKIGLWDNGRNCGRFVQVTIGDYCTGVNDGAPGQPFCRNGSWVSDSYAGAQLTMVVADSCGDANAWCRDDPGHLDLSTASLNRFVKNGVPVGDMNPAHWNNRRISWSYVAPPNYTGDLKLGFLQGSQRYWTAVAVSHLPNGVHGVEYLGADGTWQQAQPDSDMGQAFLIGPTATAGTAYAIRVRDASDALVNGGRVYRFSLPDQCLSGCAAAYTGTAYTTEPGTPTPTSTPTTTPTTPTTTTSPTTPTTTTSTPAGVSCTVTAAVTTTWSGGHQLEFTVRNTGSAALTGWTTTFTFAGSQQLINTWNAVPAQTGHQVRAANQTYNGTLAAGATTTWGATVSGDPHPLEGLACTAR</sequence>
<evidence type="ECO:0000313" key="4">
    <source>
        <dbReference type="EMBL" id="OXM63500.1"/>
    </source>
</evidence>
<feature type="region of interest" description="Disordered" evidence="2">
    <location>
        <begin position="311"/>
        <end position="349"/>
    </location>
</feature>
<dbReference type="OrthoDB" id="3494484at2"/>
<feature type="domain" description="CBM2" evidence="3">
    <location>
        <begin position="346"/>
        <end position="449"/>
    </location>
</feature>
<keyword evidence="5" id="KW-1185">Reference proteome</keyword>
<organism evidence="4 5">
    <name type="scientific">Amycolatopsis vastitatis</name>
    <dbReference type="NCBI Taxonomy" id="1905142"/>
    <lineage>
        <taxon>Bacteria</taxon>
        <taxon>Bacillati</taxon>
        <taxon>Actinomycetota</taxon>
        <taxon>Actinomycetes</taxon>
        <taxon>Pseudonocardiales</taxon>
        <taxon>Pseudonocardiaceae</taxon>
        <taxon>Amycolatopsis</taxon>
    </lineage>
</organism>
<dbReference type="SUPFAM" id="SSF49384">
    <property type="entry name" value="Carbohydrate-binding domain"/>
    <property type="match status" value="1"/>
</dbReference>
<dbReference type="Gene3D" id="2.60.40.760">
    <property type="entry name" value="Expansin, cellulose-binding-like domain"/>
    <property type="match status" value="1"/>
</dbReference>
<dbReference type="PANTHER" id="PTHR31836">
    <property type="match status" value="1"/>
</dbReference>
<dbReference type="PANTHER" id="PTHR31836:SF21">
    <property type="entry name" value="EXPANSIN-LIKE PROTEIN 7"/>
    <property type="match status" value="1"/>
</dbReference>
<evidence type="ECO:0000256" key="2">
    <source>
        <dbReference type="SAM" id="MobiDB-lite"/>
    </source>
</evidence>
<dbReference type="GO" id="GO:0004553">
    <property type="term" value="F:hydrolase activity, hydrolyzing O-glycosyl compounds"/>
    <property type="evidence" value="ECO:0007669"/>
    <property type="project" value="InterPro"/>
</dbReference>
<dbReference type="InterPro" id="IPR036908">
    <property type="entry name" value="RlpA-like_sf"/>
</dbReference>
<comment type="caution">
    <text evidence="4">The sequence shown here is derived from an EMBL/GenBank/DDBJ whole genome shotgun (WGS) entry which is preliminary data.</text>
</comment>
<evidence type="ECO:0000256" key="1">
    <source>
        <dbReference type="ARBA" id="ARBA00022729"/>
    </source>
</evidence>
<dbReference type="AlphaFoldDB" id="A0A229SXK7"/>
<proteinExistence type="predicted"/>
<accession>A0A229SXK7</accession>
<gene>
    <name evidence="4" type="ORF">CF165_30305</name>
</gene>
<dbReference type="Gene3D" id="2.60.40.290">
    <property type="match status" value="1"/>
</dbReference>